<feature type="domain" description="HAMP" evidence="6">
    <location>
        <begin position="408"/>
        <end position="459"/>
    </location>
</feature>
<dbReference type="InterPro" id="IPR004089">
    <property type="entry name" value="MCPsignal_dom"/>
</dbReference>
<reference evidence="10" key="2">
    <citation type="journal article" date="2019" name="Int. J. Syst. Evol. Microbiol.">
        <title>The Global Catalogue of Microorganisms (GCM) 10K type strain sequencing project: providing services to taxonomists for standard genome sequencing and annotation.</title>
        <authorList>
            <consortium name="The Broad Institute Genomics Platform"/>
            <consortium name="The Broad Institute Genome Sequencing Center for Infectious Disease"/>
            <person name="Wu L."/>
            <person name="Ma J."/>
        </authorList>
    </citation>
    <scope>NUCLEOTIDE SEQUENCE [LARGE SCALE GENOMIC DNA]</scope>
    <source>
        <strain evidence="10">CGMCC 1.18437</strain>
    </source>
</reference>
<protein>
    <submittedName>
        <fullName evidence="7">Methyl-accepting chemotaxis protein</fullName>
    </submittedName>
    <submittedName>
        <fullName evidence="8">Twitching motility protein PilJ</fullName>
    </submittedName>
</protein>
<keyword evidence="1 3" id="KW-0807">Transducer</keyword>
<evidence type="ECO:0000256" key="4">
    <source>
        <dbReference type="SAM" id="Phobius"/>
    </source>
</evidence>
<dbReference type="AlphaFoldDB" id="A0A7W8NR64"/>
<dbReference type="Pfam" id="PF00672">
    <property type="entry name" value="HAMP"/>
    <property type="match status" value="1"/>
</dbReference>
<evidence type="ECO:0000313" key="9">
    <source>
        <dbReference type="Proteomes" id="UP000539473"/>
    </source>
</evidence>
<organism evidence="8 9">
    <name type="scientific">Deinococcus metalli</name>
    <dbReference type="NCBI Taxonomy" id="1141878"/>
    <lineage>
        <taxon>Bacteria</taxon>
        <taxon>Thermotogati</taxon>
        <taxon>Deinococcota</taxon>
        <taxon>Deinococci</taxon>
        <taxon>Deinococcales</taxon>
        <taxon>Deinococcaceae</taxon>
        <taxon>Deinococcus</taxon>
    </lineage>
</organism>
<name>A0A7W8NR64_9DEIO</name>
<comment type="similarity">
    <text evidence="2">Belongs to the methyl-accepting chemotaxis (MCP) protein family.</text>
</comment>
<evidence type="ECO:0000259" key="6">
    <source>
        <dbReference type="PROSITE" id="PS50885"/>
    </source>
</evidence>
<gene>
    <name evidence="7" type="ORF">GCM10017781_11860</name>
    <name evidence="8" type="ORF">HNQ07_001274</name>
</gene>
<keyword evidence="4" id="KW-1133">Transmembrane helix</keyword>
<dbReference type="Proteomes" id="UP000539473">
    <property type="component" value="Unassembled WGS sequence"/>
</dbReference>
<evidence type="ECO:0000313" key="8">
    <source>
        <dbReference type="EMBL" id="MBB5375817.1"/>
    </source>
</evidence>
<dbReference type="Gene3D" id="6.10.340.10">
    <property type="match status" value="1"/>
</dbReference>
<dbReference type="SUPFAM" id="SSF58104">
    <property type="entry name" value="Methyl-accepting chemotaxis protein (MCP) signaling domain"/>
    <property type="match status" value="1"/>
</dbReference>
<dbReference type="EMBL" id="JACHFK010000002">
    <property type="protein sequence ID" value="MBB5375817.1"/>
    <property type="molecule type" value="Genomic_DNA"/>
</dbReference>
<dbReference type="SMART" id="SM00304">
    <property type="entry name" value="HAMP"/>
    <property type="match status" value="2"/>
</dbReference>
<feature type="domain" description="Methyl-accepting transducer" evidence="5">
    <location>
        <begin position="464"/>
        <end position="700"/>
    </location>
</feature>
<dbReference type="InterPro" id="IPR003660">
    <property type="entry name" value="HAMP_dom"/>
</dbReference>
<evidence type="ECO:0000256" key="3">
    <source>
        <dbReference type="PROSITE-ProRule" id="PRU00284"/>
    </source>
</evidence>
<dbReference type="PANTHER" id="PTHR32089:SF114">
    <property type="entry name" value="METHYL-ACCEPTING CHEMOTAXIS PROTEIN MCPB"/>
    <property type="match status" value="1"/>
</dbReference>
<evidence type="ECO:0000313" key="7">
    <source>
        <dbReference type="EMBL" id="GHF36811.1"/>
    </source>
</evidence>
<comment type="caution">
    <text evidence="8">The sequence shown here is derived from an EMBL/GenBank/DDBJ whole genome shotgun (WGS) entry which is preliminary data.</text>
</comment>
<dbReference type="EMBL" id="BNAJ01000002">
    <property type="protein sequence ID" value="GHF36811.1"/>
    <property type="molecule type" value="Genomic_DNA"/>
</dbReference>
<dbReference type="PROSITE" id="PS50111">
    <property type="entry name" value="CHEMOTAXIS_TRANSDUC_2"/>
    <property type="match status" value="1"/>
</dbReference>
<dbReference type="Pfam" id="PF00015">
    <property type="entry name" value="MCPsignal"/>
    <property type="match status" value="1"/>
</dbReference>
<evidence type="ECO:0000313" key="10">
    <source>
        <dbReference type="Proteomes" id="UP000619376"/>
    </source>
</evidence>
<dbReference type="GO" id="GO:0016020">
    <property type="term" value="C:membrane"/>
    <property type="evidence" value="ECO:0007669"/>
    <property type="project" value="InterPro"/>
</dbReference>
<dbReference type="RefSeq" id="WP_184110077.1">
    <property type="nucleotide sequence ID" value="NZ_BNAJ01000002.1"/>
</dbReference>
<reference evidence="7" key="4">
    <citation type="submission" date="2024-05" db="EMBL/GenBank/DDBJ databases">
        <authorList>
            <person name="Sun Q."/>
            <person name="Zhou Y."/>
        </authorList>
    </citation>
    <scope>NUCLEOTIDE SEQUENCE</scope>
    <source>
        <strain evidence="7">CGMCC 1.18437</strain>
    </source>
</reference>
<accession>A0A7W8NR64</accession>
<evidence type="ECO:0000256" key="2">
    <source>
        <dbReference type="ARBA" id="ARBA00029447"/>
    </source>
</evidence>
<feature type="transmembrane region" description="Helical" evidence="4">
    <location>
        <begin position="320"/>
        <end position="345"/>
    </location>
</feature>
<dbReference type="Gene3D" id="1.10.287.950">
    <property type="entry name" value="Methyl-accepting chemotaxis protein"/>
    <property type="match status" value="1"/>
</dbReference>
<feature type="domain" description="HAMP" evidence="6">
    <location>
        <begin position="346"/>
        <end position="398"/>
    </location>
</feature>
<keyword evidence="4" id="KW-0812">Transmembrane</keyword>
<evidence type="ECO:0000259" key="5">
    <source>
        <dbReference type="PROSITE" id="PS50111"/>
    </source>
</evidence>
<sequence>MTTITPLTDLAPTPAHGRPGATLRRDHWLDRLSVGQKLGLMALVLGVPVLGLSASQLSQGLQTGSRSAAELRGLQDAATLAALQSGLYAFTSGHVARDSAATRAGLDATRTNLAILTERLGGDAAGQLGALQRSWQSLQDYARTRDTFTVINNYQTLVQTHQQPLTEAIFAEAGLDLERSPVIESLLTSSRQAALLTRQLQLLSLDAALLREPSSAGLEARLTERNMFMAADALASYQIALNRAFTLQPDLKERLGEAGGAATAAAQQALDLTDQTLASGLVTPALLKAYSAGLETLDREYRAVVVEMDRQIRDRMRQDLLKLGLLTVLVLGALLAAGALLLTVVRRITQPIRLLTHASQRMEQGQFAVQVPVTSNDELGTLSRAFNTAVAELRRNQERSEYQLFEAEQLQQHIGSFLDVTMEIADGDLTRRGTVTEDVLGNVVDSINVMTEELARTLQSVQQASSTVSGGSQAMLQSAEQIEDGTRTTSAAAQRMTAQAQDLSQGVRTMAAIARASAEASRRTLAASQHGEQAVAATLGGMDAIRASAQDTGERVRALETRSGEIVEIVDTIAHIASQVNLLALHASIEAAGAGPAGTRFAVVAEEVRTLADESTAATARIGTLIAELRADIAQVARGAQENAAQVTRGVQVAGSAGERLREIGELAGITAQLAQNISATTDKQVQGVTQVSDGAHAIAQVAGASQDSAARAREAAGQLTQLARDLNATLARFRLS</sequence>
<reference evidence="7" key="1">
    <citation type="journal article" date="2014" name="Int. J. Syst. Evol. Microbiol.">
        <title>Complete genome of a new Firmicutes species belonging to the dominant human colonic microbiota ('Ruminococcus bicirculans') reveals two chromosomes and a selective capacity to utilize plant glucans.</title>
        <authorList>
            <consortium name="NISC Comparative Sequencing Program"/>
            <person name="Wegmann U."/>
            <person name="Louis P."/>
            <person name="Goesmann A."/>
            <person name="Henrissat B."/>
            <person name="Duncan S.H."/>
            <person name="Flint H.J."/>
        </authorList>
    </citation>
    <scope>NUCLEOTIDE SEQUENCE</scope>
    <source>
        <strain evidence="7">CGMCC 1.18437</strain>
    </source>
</reference>
<keyword evidence="4" id="KW-0472">Membrane</keyword>
<dbReference type="PANTHER" id="PTHR32089">
    <property type="entry name" value="METHYL-ACCEPTING CHEMOTAXIS PROTEIN MCPB"/>
    <property type="match status" value="1"/>
</dbReference>
<dbReference type="GO" id="GO:0007165">
    <property type="term" value="P:signal transduction"/>
    <property type="evidence" value="ECO:0007669"/>
    <property type="project" value="UniProtKB-KW"/>
</dbReference>
<dbReference type="PROSITE" id="PS50885">
    <property type="entry name" value="HAMP"/>
    <property type="match status" value="2"/>
</dbReference>
<proteinExistence type="inferred from homology"/>
<keyword evidence="10" id="KW-1185">Reference proteome</keyword>
<dbReference type="Proteomes" id="UP000619376">
    <property type="component" value="Unassembled WGS sequence"/>
</dbReference>
<dbReference type="SMART" id="SM00283">
    <property type="entry name" value="MA"/>
    <property type="match status" value="1"/>
</dbReference>
<reference evidence="8 9" key="3">
    <citation type="submission" date="2020-08" db="EMBL/GenBank/DDBJ databases">
        <title>Genomic Encyclopedia of Type Strains, Phase IV (KMG-IV): sequencing the most valuable type-strain genomes for metagenomic binning, comparative biology and taxonomic classification.</title>
        <authorList>
            <person name="Goeker M."/>
        </authorList>
    </citation>
    <scope>NUCLEOTIDE SEQUENCE [LARGE SCALE GENOMIC DNA]</scope>
    <source>
        <strain evidence="8 9">DSM 27521</strain>
    </source>
</reference>
<evidence type="ECO:0000256" key="1">
    <source>
        <dbReference type="ARBA" id="ARBA00023224"/>
    </source>
</evidence>
<dbReference type="CDD" id="cd06225">
    <property type="entry name" value="HAMP"/>
    <property type="match status" value="1"/>
</dbReference>